<protein>
    <submittedName>
        <fullName evidence="2">Ubiquitin carboxyl-terminal hydrolase 7 isoform X2</fullName>
    </submittedName>
</protein>
<evidence type="ECO:0000313" key="3">
    <source>
        <dbReference type="Proteomes" id="UP000276133"/>
    </source>
</evidence>
<organism evidence="2 3">
    <name type="scientific">Brachionus plicatilis</name>
    <name type="common">Marine rotifer</name>
    <name type="synonym">Brachionus muelleri</name>
    <dbReference type="NCBI Taxonomy" id="10195"/>
    <lineage>
        <taxon>Eukaryota</taxon>
        <taxon>Metazoa</taxon>
        <taxon>Spiralia</taxon>
        <taxon>Gnathifera</taxon>
        <taxon>Rotifera</taxon>
        <taxon>Eurotatoria</taxon>
        <taxon>Monogononta</taxon>
        <taxon>Pseudotrocha</taxon>
        <taxon>Ploima</taxon>
        <taxon>Brachionidae</taxon>
        <taxon>Brachionus</taxon>
    </lineage>
</organism>
<name>A0A3M7PWC4_BRAPC</name>
<evidence type="ECO:0000313" key="2">
    <source>
        <dbReference type="EMBL" id="RNA03360.1"/>
    </source>
</evidence>
<proteinExistence type="predicted"/>
<dbReference type="AlphaFoldDB" id="A0A3M7PWC4"/>
<feature type="domain" description="MATH" evidence="1">
    <location>
        <begin position="161"/>
        <end position="292"/>
    </location>
</feature>
<gene>
    <name evidence="2" type="ORF">BpHYR1_004792</name>
</gene>
<dbReference type="InterPro" id="IPR008974">
    <property type="entry name" value="TRAF-like"/>
</dbReference>
<dbReference type="STRING" id="10195.A0A3M7PWC4"/>
<keyword evidence="3" id="KW-1185">Reference proteome</keyword>
<accession>A0A3M7PWC4</accession>
<dbReference type="SUPFAM" id="SSF49599">
    <property type="entry name" value="TRAF domain-like"/>
    <property type="match status" value="1"/>
</dbReference>
<keyword evidence="2" id="KW-0378">Hydrolase</keyword>
<evidence type="ECO:0000259" key="1">
    <source>
        <dbReference type="PROSITE" id="PS50144"/>
    </source>
</evidence>
<sequence>MNNFEEYKKDPKHYIEESHDECINDTDIRREEIQLMFKEVIDNYYEELLKEINLEKESKLNKVDEKISSVDSKKAEIESIKIDENLDVYSKINAFKNNQNSIDDGINLVSNIQEYLTQSKFKLTDSNNEIDVEDLFGELYLRENTSFIYNEDEIGDDNRSEATVQLVIKDFSKFTKKKNSKRCRVKNFEWSMLIKISNDCEEEEEKEKGKRIGFYLQCNSMDGLSRFSTNVNAQFTLLDSKNQNNDLTKCGNFYFDKEKYQGFDSFFEFENLEDLSSYFNREDDSITIKLTIK</sequence>
<dbReference type="Proteomes" id="UP000276133">
    <property type="component" value="Unassembled WGS sequence"/>
</dbReference>
<reference evidence="2 3" key="1">
    <citation type="journal article" date="2018" name="Sci. Rep.">
        <title>Genomic signatures of local adaptation to the degree of environmental predictability in rotifers.</title>
        <authorList>
            <person name="Franch-Gras L."/>
            <person name="Hahn C."/>
            <person name="Garcia-Roger E.M."/>
            <person name="Carmona M.J."/>
            <person name="Serra M."/>
            <person name="Gomez A."/>
        </authorList>
    </citation>
    <scope>NUCLEOTIDE SEQUENCE [LARGE SCALE GENOMIC DNA]</scope>
    <source>
        <strain evidence="2">HYR1</strain>
    </source>
</reference>
<dbReference type="OrthoDB" id="289038at2759"/>
<dbReference type="PROSITE" id="PS50144">
    <property type="entry name" value="MATH"/>
    <property type="match status" value="1"/>
</dbReference>
<dbReference type="InterPro" id="IPR002083">
    <property type="entry name" value="MATH/TRAF_dom"/>
</dbReference>
<comment type="caution">
    <text evidence="2">The sequence shown here is derived from an EMBL/GenBank/DDBJ whole genome shotgun (WGS) entry which is preliminary data.</text>
</comment>
<dbReference type="GO" id="GO:0016787">
    <property type="term" value="F:hydrolase activity"/>
    <property type="evidence" value="ECO:0007669"/>
    <property type="project" value="UniProtKB-KW"/>
</dbReference>
<dbReference type="EMBL" id="REGN01008525">
    <property type="protein sequence ID" value="RNA03360.1"/>
    <property type="molecule type" value="Genomic_DNA"/>
</dbReference>
<dbReference type="Gene3D" id="2.60.210.10">
    <property type="entry name" value="Apoptosis, Tumor Necrosis Factor Receptor Associated Protein 2, Chain A"/>
    <property type="match status" value="1"/>
</dbReference>
<dbReference type="Pfam" id="PF00917">
    <property type="entry name" value="MATH"/>
    <property type="match status" value="1"/>
</dbReference>